<dbReference type="Proteomes" id="UP000007953">
    <property type="component" value="Plasmid megaplasmid"/>
</dbReference>
<feature type="region of interest" description="Disordered" evidence="1">
    <location>
        <begin position="1"/>
        <end position="41"/>
    </location>
</feature>
<evidence type="ECO:0000313" key="3">
    <source>
        <dbReference type="Proteomes" id="UP000007953"/>
    </source>
</evidence>
<evidence type="ECO:0000313" key="2">
    <source>
        <dbReference type="EMBL" id="AEG71132.1"/>
    </source>
</evidence>
<dbReference type="HOGENOM" id="CLU_3275597_0_0_4"/>
<dbReference type="KEGG" id="rsn:RSPO_m00493"/>
<dbReference type="EMBL" id="CP002820">
    <property type="protein sequence ID" value="AEG71132.1"/>
    <property type="molecule type" value="Genomic_DNA"/>
</dbReference>
<organism evidence="2 3">
    <name type="scientific">Ralstonia solanacearum (strain Po82)</name>
    <dbReference type="NCBI Taxonomy" id="1031711"/>
    <lineage>
        <taxon>Bacteria</taxon>
        <taxon>Pseudomonadati</taxon>
        <taxon>Pseudomonadota</taxon>
        <taxon>Betaproteobacteria</taxon>
        <taxon>Burkholderiales</taxon>
        <taxon>Burkholderiaceae</taxon>
        <taxon>Ralstonia</taxon>
        <taxon>Ralstonia solanacearum species complex</taxon>
    </lineage>
</organism>
<geneLocation type="plasmid" evidence="3"/>
<keyword evidence="2" id="KW-0614">Plasmid</keyword>
<name>F6G9P7_RALS8</name>
<protein>
    <submittedName>
        <fullName evidence="2">Uncharacterized protein</fullName>
    </submittedName>
</protein>
<dbReference type="AlphaFoldDB" id="F6G9P7"/>
<sequence length="41" mass="4606">MAARSMRFRADQTAFRPALGRATQAQRGRANAERSQQSINK</sequence>
<reference evidence="2 3" key="1">
    <citation type="journal article" date="2011" name="J. Bacteriol.">
        <title>Complete genome sequence of the plant pathogen Ralstonia solanacearum strain Po82.</title>
        <authorList>
            <person name="Xu J."/>
            <person name="Zheng H.J."/>
            <person name="Liu L."/>
            <person name="Pan Z.C."/>
            <person name="Prior P."/>
            <person name="Tang B."/>
            <person name="Xu J.S."/>
            <person name="Zhang H."/>
            <person name="Tian Q."/>
            <person name="Zhang L.Q."/>
            <person name="Feng J."/>
        </authorList>
    </citation>
    <scope>NUCLEOTIDE SEQUENCE [LARGE SCALE GENOMIC DNA]</scope>
    <source>
        <strain evidence="3">Po82</strain>
    </source>
</reference>
<accession>F6G9P7</accession>
<gene>
    <name evidence="2" type="ordered locus">RSPO_m00493</name>
</gene>
<evidence type="ECO:0000256" key="1">
    <source>
        <dbReference type="SAM" id="MobiDB-lite"/>
    </source>
</evidence>
<proteinExistence type="predicted"/>